<sequence>MLVEVFKGPSGGSGKTVIKEFTFDCRSFIYNCRNKTDLLSDKRSCANNVPLSPQVDEYMELEYPNTKCSGVLSSVRIYSLDTCIPSEDGSSYMYKGCKSKVIYSDPNCQHEVDIEPIQWIGCYRGWSTLCNHTIPGNSTQTNHSSPLMLTSCVNSGGCSVDDEDDLKVVNNLIADIIRLKFNFQ</sequence>
<protein>
    <submittedName>
        <fullName evidence="1">Uncharacterized protein</fullName>
    </submittedName>
</protein>
<proteinExistence type="predicted"/>
<reference evidence="1 2" key="1">
    <citation type="journal article" date="2019" name="Sci. Rep.">
        <title>Nanopore sequencing improves the draft genome of the human pathogenic amoeba Naegleria fowleri.</title>
        <authorList>
            <person name="Liechti N."/>
            <person name="Schurch N."/>
            <person name="Bruggmann R."/>
            <person name="Wittwer M."/>
        </authorList>
    </citation>
    <scope>NUCLEOTIDE SEQUENCE [LARGE SCALE GENOMIC DNA]</scope>
    <source>
        <strain evidence="1 2">ATCC 30894</strain>
    </source>
</reference>
<dbReference type="Proteomes" id="UP000444721">
    <property type="component" value="Unassembled WGS sequence"/>
</dbReference>
<dbReference type="AlphaFoldDB" id="A0A6A5BW34"/>
<gene>
    <name evidence="1" type="ORF">FDP41_003792</name>
</gene>
<accession>A0A6A5BW34</accession>
<dbReference type="GeneID" id="68111010"/>
<dbReference type="VEuPathDB" id="AmoebaDB:NF0079130"/>
<name>A0A6A5BW34_NAEFO</name>
<evidence type="ECO:0000313" key="1">
    <source>
        <dbReference type="EMBL" id="KAF0977139.1"/>
    </source>
</evidence>
<keyword evidence="2" id="KW-1185">Reference proteome</keyword>
<comment type="caution">
    <text evidence="1">The sequence shown here is derived from an EMBL/GenBank/DDBJ whole genome shotgun (WGS) entry which is preliminary data.</text>
</comment>
<dbReference type="RefSeq" id="XP_044561852.1">
    <property type="nucleotide sequence ID" value="XM_044707135.1"/>
</dbReference>
<dbReference type="VEuPathDB" id="AmoebaDB:NfTy_064360"/>
<evidence type="ECO:0000313" key="2">
    <source>
        <dbReference type="Proteomes" id="UP000444721"/>
    </source>
</evidence>
<dbReference type="VEuPathDB" id="AmoebaDB:FDP41_003792"/>
<organism evidence="1 2">
    <name type="scientific">Naegleria fowleri</name>
    <name type="common">Brain eating amoeba</name>
    <dbReference type="NCBI Taxonomy" id="5763"/>
    <lineage>
        <taxon>Eukaryota</taxon>
        <taxon>Discoba</taxon>
        <taxon>Heterolobosea</taxon>
        <taxon>Tetramitia</taxon>
        <taxon>Eutetramitia</taxon>
        <taxon>Vahlkampfiidae</taxon>
        <taxon>Naegleria</taxon>
    </lineage>
</organism>
<dbReference type="EMBL" id="VFQX01000035">
    <property type="protein sequence ID" value="KAF0977139.1"/>
    <property type="molecule type" value="Genomic_DNA"/>
</dbReference>